<proteinExistence type="inferred from homology"/>
<reference evidence="4 5" key="1">
    <citation type="submission" date="2020-07" db="EMBL/GenBank/DDBJ databases">
        <title>Genomic Encyclopedia of Archaeal and Bacterial Type Strains, Phase II (KMG-II): from individual species to whole genera.</title>
        <authorList>
            <person name="Goeker M."/>
        </authorList>
    </citation>
    <scope>NUCLEOTIDE SEQUENCE [LARGE SCALE GENOMIC DNA]</scope>
    <source>
        <strain evidence="4 5">DSM 21226</strain>
    </source>
</reference>
<gene>
    <name evidence="4" type="ORF">BDD16_001889</name>
</gene>
<evidence type="ECO:0000259" key="3">
    <source>
        <dbReference type="Pfam" id="PF17782"/>
    </source>
</evidence>
<dbReference type="EMBL" id="JACCFH010000001">
    <property type="protein sequence ID" value="NYG32903.1"/>
    <property type="molecule type" value="Genomic_DNA"/>
</dbReference>
<dbReference type="Gene3D" id="3.40.50.450">
    <property type="match status" value="1"/>
</dbReference>
<sequence length="378" mass="40071">MTVADDELAAWLRLLETPGIGRQRARRLLLAFGGPREIFEASPAAWREVLDGHKVSEALAQAPEGHDTLVARTAQWLQQPGCHLLVLGDPQYPAAWMELTDPPLVLHARGRLELLGIGALAVVGSRHPTPQGADNAFQFSAALSQAGMVVVSGLAQGIDGAAHEGALSGPSGTIAIVGTGLDRVYPRQHHALAGRIATEGLIVSEHVLGTPPLSPHFPQRNRLVAGLGRGTLVVEAALQSGSLITARLAMESNREVFAIPGSIHSPQVKGCHQLIKSGAKLVETTQDILEELHWGTSTPVSAGQKPTGSSTAAVQARLDDTPEDPLLEAMGWTPVTLDALQARTGLPTSELNHRLLELELDSQVVRLPGPLFRRQACA</sequence>
<dbReference type="InterPro" id="IPR003488">
    <property type="entry name" value="DprA"/>
</dbReference>
<evidence type="ECO:0000313" key="4">
    <source>
        <dbReference type="EMBL" id="NYG32903.1"/>
    </source>
</evidence>
<dbReference type="InterPro" id="IPR010994">
    <property type="entry name" value="RuvA_2-like"/>
</dbReference>
<dbReference type="SUPFAM" id="SSF102405">
    <property type="entry name" value="MCP/YpsA-like"/>
    <property type="match status" value="1"/>
</dbReference>
<comment type="caution">
    <text evidence="4">The sequence shown here is derived from an EMBL/GenBank/DDBJ whole genome shotgun (WGS) entry which is preliminary data.</text>
</comment>
<dbReference type="PANTHER" id="PTHR43022:SF1">
    <property type="entry name" value="PROTEIN SMF"/>
    <property type="match status" value="1"/>
</dbReference>
<accession>A0A7Y9QZX1</accession>
<evidence type="ECO:0000259" key="2">
    <source>
        <dbReference type="Pfam" id="PF02481"/>
    </source>
</evidence>
<dbReference type="Pfam" id="PF17782">
    <property type="entry name" value="WHD_DprA"/>
    <property type="match status" value="1"/>
</dbReference>
<dbReference type="Proteomes" id="UP000518288">
    <property type="component" value="Unassembled WGS sequence"/>
</dbReference>
<evidence type="ECO:0000313" key="5">
    <source>
        <dbReference type="Proteomes" id="UP000518288"/>
    </source>
</evidence>
<dbReference type="GO" id="GO:0009294">
    <property type="term" value="P:DNA-mediated transformation"/>
    <property type="evidence" value="ECO:0007669"/>
    <property type="project" value="InterPro"/>
</dbReference>
<name>A0A7Y9QZX1_9BURK</name>
<dbReference type="SUPFAM" id="SSF47781">
    <property type="entry name" value="RuvA domain 2-like"/>
    <property type="match status" value="1"/>
</dbReference>
<dbReference type="InterPro" id="IPR041614">
    <property type="entry name" value="DprA_WH"/>
</dbReference>
<comment type="similarity">
    <text evidence="1">Belongs to the DprA/Smf family.</text>
</comment>
<dbReference type="Gene3D" id="1.10.10.10">
    <property type="entry name" value="Winged helix-like DNA-binding domain superfamily/Winged helix DNA-binding domain"/>
    <property type="match status" value="1"/>
</dbReference>
<dbReference type="InterPro" id="IPR057666">
    <property type="entry name" value="DrpA_SLOG"/>
</dbReference>
<dbReference type="PANTHER" id="PTHR43022">
    <property type="entry name" value="PROTEIN SMF"/>
    <property type="match status" value="1"/>
</dbReference>
<protein>
    <submittedName>
        <fullName evidence="4">DNA processing protein</fullName>
    </submittedName>
</protein>
<keyword evidence="5" id="KW-1185">Reference proteome</keyword>
<dbReference type="NCBIfam" id="TIGR00732">
    <property type="entry name" value="dprA"/>
    <property type="match status" value="1"/>
</dbReference>
<dbReference type="AlphaFoldDB" id="A0A7Y9QZX1"/>
<dbReference type="InterPro" id="IPR036388">
    <property type="entry name" value="WH-like_DNA-bd_sf"/>
</dbReference>
<evidence type="ECO:0000256" key="1">
    <source>
        <dbReference type="ARBA" id="ARBA00006525"/>
    </source>
</evidence>
<feature type="domain" description="Smf/DprA SLOG" evidence="2">
    <location>
        <begin position="84"/>
        <end position="292"/>
    </location>
</feature>
<organism evidence="4 5">
    <name type="scientific">Sphaerotilus montanus</name>
    <dbReference type="NCBI Taxonomy" id="522889"/>
    <lineage>
        <taxon>Bacteria</taxon>
        <taxon>Pseudomonadati</taxon>
        <taxon>Pseudomonadota</taxon>
        <taxon>Betaproteobacteria</taxon>
        <taxon>Burkholderiales</taxon>
        <taxon>Sphaerotilaceae</taxon>
        <taxon>Sphaerotilus</taxon>
    </lineage>
</organism>
<feature type="domain" description="DprA winged helix" evidence="3">
    <location>
        <begin position="315"/>
        <end position="369"/>
    </location>
</feature>
<dbReference type="Pfam" id="PF02481">
    <property type="entry name" value="DNA_processg_A"/>
    <property type="match status" value="1"/>
</dbReference>